<dbReference type="Gene3D" id="3.10.450.150">
    <property type="entry name" value="enterococcus faecalis protein"/>
    <property type="match status" value="1"/>
</dbReference>
<dbReference type="Proteomes" id="UP000774750">
    <property type="component" value="Unassembled WGS sequence"/>
</dbReference>
<dbReference type="Pfam" id="PF06124">
    <property type="entry name" value="DUF960"/>
    <property type="match status" value="1"/>
</dbReference>
<reference evidence="1" key="2">
    <citation type="journal article" date="2021" name="Sci. Rep.">
        <title>The distribution of antibiotic resistance genes in chicken gut microbiota commensals.</title>
        <authorList>
            <person name="Juricova H."/>
            <person name="Matiasovicova J."/>
            <person name="Kubasova T."/>
            <person name="Cejkova D."/>
            <person name="Rychlik I."/>
        </authorList>
    </citation>
    <scope>NUCLEOTIDE SEQUENCE</scope>
    <source>
        <strain evidence="1">An559</strain>
    </source>
</reference>
<sequence>MFQNSRYITRGIQAEIPAFTTIILWEMIETARRETPLDYLQVFRLYPAHEQGVTMQKVIHTQEQPPYQKTLCFPCENPVRAKIFCIDDETHSTMLLADEY</sequence>
<organism evidence="1 2">
    <name type="scientific">Merdimmobilis hominis</name>
    <dbReference type="NCBI Taxonomy" id="2897707"/>
    <lineage>
        <taxon>Bacteria</taxon>
        <taxon>Bacillati</taxon>
        <taxon>Bacillota</taxon>
        <taxon>Clostridia</taxon>
        <taxon>Eubacteriales</taxon>
        <taxon>Oscillospiraceae</taxon>
        <taxon>Merdimmobilis</taxon>
    </lineage>
</organism>
<dbReference type="AlphaFoldDB" id="A0A938X595"/>
<dbReference type="EMBL" id="JACJKY010000004">
    <property type="protein sequence ID" value="MBM6920213.1"/>
    <property type="molecule type" value="Genomic_DNA"/>
</dbReference>
<evidence type="ECO:0000313" key="2">
    <source>
        <dbReference type="Proteomes" id="UP000774750"/>
    </source>
</evidence>
<dbReference type="RefSeq" id="WP_204444779.1">
    <property type="nucleotide sequence ID" value="NZ_JACJKY010000004.1"/>
</dbReference>
<dbReference type="InterPro" id="IPR009303">
    <property type="entry name" value="DUF960"/>
</dbReference>
<reference evidence="1" key="1">
    <citation type="submission" date="2020-08" db="EMBL/GenBank/DDBJ databases">
        <authorList>
            <person name="Cejkova D."/>
            <person name="Kubasova T."/>
            <person name="Jahodarova E."/>
            <person name="Rychlik I."/>
        </authorList>
    </citation>
    <scope>NUCLEOTIDE SEQUENCE</scope>
    <source>
        <strain evidence="1">An559</strain>
    </source>
</reference>
<name>A0A938X595_9FIRM</name>
<evidence type="ECO:0000313" key="1">
    <source>
        <dbReference type="EMBL" id="MBM6920213.1"/>
    </source>
</evidence>
<protein>
    <submittedName>
        <fullName evidence="1">Uncharacterized protein</fullName>
    </submittedName>
</protein>
<keyword evidence="2" id="KW-1185">Reference proteome</keyword>
<proteinExistence type="predicted"/>
<comment type="caution">
    <text evidence="1">The sequence shown here is derived from an EMBL/GenBank/DDBJ whole genome shotgun (WGS) entry which is preliminary data.</text>
</comment>
<gene>
    <name evidence="1" type="ORF">H6A12_03445</name>
</gene>
<accession>A0A938X595</accession>